<organism evidence="6 7">
    <name type="scientific">Microbaculum marinum</name>
    <dbReference type="NCBI Taxonomy" id="1764581"/>
    <lineage>
        <taxon>Bacteria</taxon>
        <taxon>Pseudomonadati</taxon>
        <taxon>Pseudomonadota</taxon>
        <taxon>Alphaproteobacteria</taxon>
        <taxon>Hyphomicrobiales</taxon>
        <taxon>Tepidamorphaceae</taxon>
        <taxon>Microbaculum</taxon>
    </lineage>
</organism>
<dbReference type="AlphaFoldDB" id="A0AAW9RPW8"/>
<comment type="caution">
    <text evidence="6">The sequence shown here is derived from an EMBL/GenBank/DDBJ whole genome shotgun (WGS) entry which is preliminary data.</text>
</comment>
<dbReference type="PANTHER" id="PTHR11895">
    <property type="entry name" value="TRANSAMIDASE"/>
    <property type="match status" value="1"/>
</dbReference>
<evidence type="ECO:0000256" key="4">
    <source>
        <dbReference type="SAM" id="MobiDB-lite"/>
    </source>
</evidence>
<dbReference type="EMBL" id="JAZHOF010000001">
    <property type="protein sequence ID" value="MEJ8570123.1"/>
    <property type="molecule type" value="Genomic_DNA"/>
</dbReference>
<proteinExistence type="inferred from homology"/>
<evidence type="ECO:0000259" key="5">
    <source>
        <dbReference type="Pfam" id="PF01425"/>
    </source>
</evidence>
<dbReference type="PROSITE" id="PS00571">
    <property type="entry name" value="AMIDASES"/>
    <property type="match status" value="1"/>
</dbReference>
<dbReference type="Proteomes" id="UP001378188">
    <property type="component" value="Unassembled WGS sequence"/>
</dbReference>
<dbReference type="Pfam" id="PF01425">
    <property type="entry name" value="Amidase"/>
    <property type="match status" value="1"/>
</dbReference>
<gene>
    <name evidence="6" type="ORF">V3328_01455</name>
</gene>
<reference evidence="6 7" key="1">
    <citation type="submission" date="2024-02" db="EMBL/GenBank/DDBJ databases">
        <title>Genome analysis and characterization of Microbaculum marinisediminis sp. nov., isolated from marine sediment.</title>
        <authorList>
            <person name="Du Z.-J."/>
            <person name="Ye Y.-Q."/>
            <person name="Zhang Z.-R."/>
            <person name="Yuan S.-M."/>
            <person name="Zhang X.-Y."/>
        </authorList>
    </citation>
    <scope>NUCLEOTIDE SEQUENCE [LARGE SCALE GENOMIC DNA]</scope>
    <source>
        <strain evidence="6 7">SDUM1044001</strain>
    </source>
</reference>
<evidence type="ECO:0000313" key="6">
    <source>
        <dbReference type="EMBL" id="MEJ8570123.1"/>
    </source>
</evidence>
<feature type="region of interest" description="Disordered" evidence="4">
    <location>
        <begin position="121"/>
        <end position="153"/>
    </location>
</feature>
<sequence>MRVDEYAEQDAVGLADLIRRGEVTAEEVAGCAAEAAERVNPQINAIIDRFDAPIHGAADGPLAGVPFLVKDLVLHVEGVPTKMGSRLLGGGQFVPPASSELFLRFRKAGLATMGVTNTPEFGFSPTTEPVLHGPTRNPYDRERSSGGSSGGSSAAVAAGIVPVAHANDGGGSIRIPAASCGLVGLKPTRGRTPLGPDYAFPLMGMGIEFAVSRTVRDAATLLDSTEGPEVGAMFDIARPAETYTRLINQPTRKLRIAVAHGLPGSGSPEPQIVEAVDRTARLLESQGHSVEQAMPDYDAEVFHSANFVAWVSFLASGVFGLGQILGIEPGPDTVEAATLACARDGAALSALDVEVAMMQMNAINRALGAFMTGYDVLLMPVLKTAPLKLGTLNQNEAGITGRQWYDNLFEAFPYTALFNMTGQPALTVPAGEHDGLPVPIQLVGPYGDEGTLLQVARDLEEAQPWRDMRPAIFAA</sequence>
<evidence type="ECO:0000313" key="7">
    <source>
        <dbReference type="Proteomes" id="UP001378188"/>
    </source>
</evidence>
<evidence type="ECO:0000256" key="1">
    <source>
        <dbReference type="ARBA" id="ARBA00003871"/>
    </source>
</evidence>
<dbReference type="RefSeq" id="WP_340327862.1">
    <property type="nucleotide sequence ID" value="NZ_JAZHOF010000001.1"/>
</dbReference>
<dbReference type="Gene3D" id="3.90.1300.10">
    <property type="entry name" value="Amidase signature (AS) domain"/>
    <property type="match status" value="1"/>
</dbReference>
<evidence type="ECO:0000256" key="2">
    <source>
        <dbReference type="ARBA" id="ARBA00009199"/>
    </source>
</evidence>
<protein>
    <recommendedName>
        <fullName evidence="3">Indoleacetamide hydrolase</fullName>
    </recommendedName>
</protein>
<dbReference type="GO" id="GO:0003824">
    <property type="term" value="F:catalytic activity"/>
    <property type="evidence" value="ECO:0007669"/>
    <property type="project" value="InterPro"/>
</dbReference>
<dbReference type="SUPFAM" id="SSF75304">
    <property type="entry name" value="Amidase signature (AS) enzymes"/>
    <property type="match status" value="1"/>
</dbReference>
<dbReference type="InterPro" id="IPR000120">
    <property type="entry name" value="Amidase"/>
</dbReference>
<comment type="similarity">
    <text evidence="2">Belongs to the amidase family.</text>
</comment>
<dbReference type="InterPro" id="IPR036928">
    <property type="entry name" value="AS_sf"/>
</dbReference>
<feature type="domain" description="Amidase" evidence="5">
    <location>
        <begin position="39"/>
        <end position="453"/>
    </location>
</feature>
<comment type="function">
    <text evidence="1">Hydrolyzes indole-3-acetamide (IAM) into indole-3-acetic acid (IAA).</text>
</comment>
<name>A0AAW9RPW8_9HYPH</name>
<keyword evidence="7" id="KW-1185">Reference proteome</keyword>
<dbReference type="InterPro" id="IPR020556">
    <property type="entry name" value="Amidase_CS"/>
</dbReference>
<dbReference type="InterPro" id="IPR023631">
    <property type="entry name" value="Amidase_dom"/>
</dbReference>
<accession>A0AAW9RPW8</accession>
<dbReference type="PANTHER" id="PTHR11895:SF7">
    <property type="entry name" value="GLUTAMYL-TRNA(GLN) AMIDOTRANSFERASE SUBUNIT A, MITOCHONDRIAL"/>
    <property type="match status" value="1"/>
</dbReference>
<evidence type="ECO:0000256" key="3">
    <source>
        <dbReference type="ARBA" id="ARBA00021874"/>
    </source>
</evidence>